<dbReference type="Proteomes" id="UP000630718">
    <property type="component" value="Unassembled WGS sequence"/>
</dbReference>
<evidence type="ECO:0000313" key="8">
    <source>
        <dbReference type="Proteomes" id="UP000630718"/>
    </source>
</evidence>
<evidence type="ECO:0000313" key="7">
    <source>
        <dbReference type="EMBL" id="GHF13600.1"/>
    </source>
</evidence>
<comment type="caution">
    <text evidence="7">The sequence shown here is derived from an EMBL/GenBank/DDBJ whole genome shotgun (WGS) entry which is preliminary data.</text>
</comment>
<dbReference type="CDD" id="cd00609">
    <property type="entry name" value="AAT_like"/>
    <property type="match status" value="1"/>
</dbReference>
<dbReference type="InterPro" id="IPR015424">
    <property type="entry name" value="PyrdxlP-dep_Trfase"/>
</dbReference>
<comment type="cofactor">
    <cofactor evidence="1">
        <name>pyridoxal 5'-phosphate</name>
        <dbReference type="ChEBI" id="CHEBI:597326"/>
    </cofactor>
</comment>
<dbReference type="RefSeq" id="WP_190206036.1">
    <property type="nucleotide sequence ID" value="NZ_BNBI01000009.1"/>
</dbReference>
<dbReference type="InterPro" id="IPR004839">
    <property type="entry name" value="Aminotransferase_I/II_large"/>
</dbReference>
<dbReference type="GO" id="GO:0030170">
    <property type="term" value="F:pyridoxal phosphate binding"/>
    <property type="evidence" value="ECO:0007669"/>
    <property type="project" value="InterPro"/>
</dbReference>
<keyword evidence="4" id="KW-0808">Transferase</keyword>
<dbReference type="InterPro" id="IPR050596">
    <property type="entry name" value="AspAT/PAT-like"/>
</dbReference>
<reference evidence="7" key="2">
    <citation type="submission" date="2020-09" db="EMBL/GenBank/DDBJ databases">
        <authorList>
            <person name="Sun Q."/>
            <person name="Ohkuma M."/>
        </authorList>
    </citation>
    <scope>NUCLEOTIDE SEQUENCE</scope>
    <source>
        <strain evidence="7">JCM 4477</strain>
    </source>
</reference>
<dbReference type="Pfam" id="PF00155">
    <property type="entry name" value="Aminotran_1_2"/>
    <property type="match status" value="1"/>
</dbReference>
<proteinExistence type="inferred from homology"/>
<dbReference type="AlphaFoldDB" id="A0A919AL68"/>
<name>A0A919AL68_9ACTN</name>
<dbReference type="GO" id="GO:0006520">
    <property type="term" value="P:amino acid metabolic process"/>
    <property type="evidence" value="ECO:0007669"/>
    <property type="project" value="InterPro"/>
</dbReference>
<dbReference type="GO" id="GO:0008483">
    <property type="term" value="F:transaminase activity"/>
    <property type="evidence" value="ECO:0007669"/>
    <property type="project" value="UniProtKB-KW"/>
</dbReference>
<keyword evidence="5" id="KW-0663">Pyridoxal phosphate</keyword>
<keyword evidence="8" id="KW-1185">Reference proteome</keyword>
<dbReference type="PANTHER" id="PTHR46383">
    <property type="entry name" value="ASPARTATE AMINOTRANSFERASE"/>
    <property type="match status" value="1"/>
</dbReference>
<dbReference type="SUPFAM" id="SSF53383">
    <property type="entry name" value="PLP-dependent transferases"/>
    <property type="match status" value="1"/>
</dbReference>
<evidence type="ECO:0000256" key="1">
    <source>
        <dbReference type="ARBA" id="ARBA00001933"/>
    </source>
</evidence>
<evidence type="ECO:0000256" key="4">
    <source>
        <dbReference type="ARBA" id="ARBA00022679"/>
    </source>
</evidence>
<organism evidence="7 8">
    <name type="scientific">Streptomyces fumanus</name>
    <dbReference type="NCBI Taxonomy" id="67302"/>
    <lineage>
        <taxon>Bacteria</taxon>
        <taxon>Bacillati</taxon>
        <taxon>Actinomycetota</taxon>
        <taxon>Actinomycetes</taxon>
        <taxon>Kitasatosporales</taxon>
        <taxon>Streptomycetaceae</taxon>
        <taxon>Streptomyces</taxon>
    </lineage>
</organism>
<dbReference type="EMBL" id="BNBI01000009">
    <property type="protein sequence ID" value="GHF13600.1"/>
    <property type="molecule type" value="Genomic_DNA"/>
</dbReference>
<evidence type="ECO:0000256" key="5">
    <source>
        <dbReference type="ARBA" id="ARBA00022898"/>
    </source>
</evidence>
<gene>
    <name evidence="7" type="ORF">GCM10018772_43580</name>
</gene>
<evidence type="ECO:0000256" key="2">
    <source>
        <dbReference type="ARBA" id="ARBA00007441"/>
    </source>
</evidence>
<dbReference type="PANTHER" id="PTHR46383:SF1">
    <property type="entry name" value="ASPARTATE AMINOTRANSFERASE"/>
    <property type="match status" value="1"/>
</dbReference>
<dbReference type="InterPro" id="IPR015421">
    <property type="entry name" value="PyrdxlP-dep_Trfase_major"/>
</dbReference>
<keyword evidence="3" id="KW-0032">Aminotransferase</keyword>
<sequence length="449" mass="48962">MHPLADITADRGLPNPYGDAALLMEYQDAGHDPADVIYLSLGETWTQAAPGLRDILASALPAYCHGYVLSPYGLPELQRALRAYIRADHGLADAAALGTDYDVCVSQNSTRNAMFHFGRWLRETTPAAVTGPPVAVCSTPAWDYSGVCTALGYEMRHFSLAPETGYQPDPQEVAQVLRRARRDTDGPVLLILNAQHNPTGANWAPDTVRAMIRAAVETGADLLVDDAFYAVYDPGITPTNTLRILLEEVGGLPPARRPRWLAVRSLGKQYHCNGWGIGALTAAPGTLTQLCTRLLPQYTYVSAVPLQAAMARWLRSPASDAYLARQREEYAAKRAEVGGRLTDGLGYPEGAFFPGRSGPFLLARTPPWYAQDAAPGARPDFRRYCLYRCGVLLGEGHMSTPGLPVNDSRGYVRLYLGAPLPSLVEALERMRAAGLVWEEERTRRRAAVA</sequence>
<protein>
    <recommendedName>
        <fullName evidence="6">Aminotransferase class I/classII large domain-containing protein</fullName>
    </recommendedName>
</protein>
<feature type="domain" description="Aminotransferase class I/classII large" evidence="6">
    <location>
        <begin position="136"/>
        <end position="346"/>
    </location>
</feature>
<evidence type="ECO:0000259" key="6">
    <source>
        <dbReference type="Pfam" id="PF00155"/>
    </source>
</evidence>
<comment type="similarity">
    <text evidence="2">Belongs to the class-I pyridoxal-phosphate-dependent aminotransferase family.</text>
</comment>
<evidence type="ECO:0000256" key="3">
    <source>
        <dbReference type="ARBA" id="ARBA00022576"/>
    </source>
</evidence>
<accession>A0A919AL68</accession>
<reference evidence="7" key="1">
    <citation type="journal article" date="2014" name="Int. J. Syst. Evol. Microbiol.">
        <title>Complete genome sequence of Corynebacterium casei LMG S-19264T (=DSM 44701T), isolated from a smear-ripened cheese.</title>
        <authorList>
            <consortium name="US DOE Joint Genome Institute (JGI-PGF)"/>
            <person name="Walter F."/>
            <person name="Albersmeier A."/>
            <person name="Kalinowski J."/>
            <person name="Ruckert C."/>
        </authorList>
    </citation>
    <scope>NUCLEOTIDE SEQUENCE</scope>
    <source>
        <strain evidence="7">JCM 4477</strain>
    </source>
</reference>
<dbReference type="Gene3D" id="3.40.640.10">
    <property type="entry name" value="Type I PLP-dependent aspartate aminotransferase-like (Major domain)"/>
    <property type="match status" value="1"/>
</dbReference>